<dbReference type="Proteomes" id="UP000006702">
    <property type="component" value="Unassembled WGS sequence"/>
</dbReference>
<organism evidence="2 3">
    <name type="scientific">Neosartorya fischeri (strain ATCC 1020 / DSM 3700 / CBS 544.65 / FGSC A1164 / JCM 1740 / NRRL 181 / WB 181)</name>
    <name type="common">Aspergillus fischerianus</name>
    <dbReference type="NCBI Taxonomy" id="331117"/>
    <lineage>
        <taxon>Eukaryota</taxon>
        <taxon>Fungi</taxon>
        <taxon>Dikarya</taxon>
        <taxon>Ascomycota</taxon>
        <taxon>Pezizomycotina</taxon>
        <taxon>Eurotiomycetes</taxon>
        <taxon>Eurotiomycetidae</taxon>
        <taxon>Eurotiales</taxon>
        <taxon>Aspergillaceae</taxon>
        <taxon>Aspergillus</taxon>
        <taxon>Aspergillus subgen. Fumigati</taxon>
    </lineage>
</organism>
<feature type="region of interest" description="Disordered" evidence="1">
    <location>
        <begin position="442"/>
        <end position="461"/>
    </location>
</feature>
<evidence type="ECO:0000256" key="1">
    <source>
        <dbReference type="SAM" id="MobiDB-lite"/>
    </source>
</evidence>
<dbReference type="GeneID" id="4589169"/>
<protein>
    <submittedName>
        <fullName evidence="2">Uncharacterized protein</fullName>
    </submittedName>
</protein>
<keyword evidence="3" id="KW-1185">Reference proteome</keyword>
<sequence>MISIPNDLTYAIDDTTWGKSIDTLNEENQTEERLNGYITCMVRAWNTMPLTDLALWKDFQDEFNGWTLDTFKVVNKTVLKMLRLHLTTHGVWIRVGPGISFAKGLYDCLQEVTQHEWTKEDIEDHLKEHPDNFNSRWNPTRQSQITQPLIIQATTANLPDPQTAQTVMKPSIEPANARWNEDRPTTLDKAQMDDHIQQQSRYTRFQQSLQDTPMPKAIEAMTRQYNNTDDKYGGGPYDDLNTKLLKFYDICGKIGLQEYQFHITFSLMLKGKAEKFYLTKVKGKTNDFQTMVGMMRAHFDTEENRQRSITEWRETTLPRIIAQNPTKSRSECLKILFETLERIQPGLSPEHQSEMTLREQTINACRGVEECQQARWREYMQNCDQQLQMRLFHQSQGNSKPMRSMCMISIGLTARTEEEAADTAVGAIANAEEAMDIATTMDPPGFRDQDREEATTEADEAIKNPAKGNAMSADDKDAGQSIILGRNKDDLLITSANSTTSPRARQPRHRTSRCFLVTLKERRRKK</sequence>
<dbReference type="OrthoDB" id="4368291at2759"/>
<dbReference type="OMA" id="AHHELEN"/>
<dbReference type="STRING" id="331117.A1DA30"/>
<dbReference type="KEGG" id="nfi:NFIA_030940"/>
<dbReference type="eggNOG" id="KOG0017">
    <property type="taxonomic scope" value="Eukaryota"/>
</dbReference>
<gene>
    <name evidence="2" type="ORF">NFIA_030940</name>
</gene>
<reference evidence="3" key="1">
    <citation type="journal article" date="2008" name="PLoS Genet.">
        <title>Genomic islands in the pathogenic filamentous fungus Aspergillus fumigatus.</title>
        <authorList>
            <person name="Fedorova N.D."/>
            <person name="Khaldi N."/>
            <person name="Joardar V.S."/>
            <person name="Maiti R."/>
            <person name="Amedeo P."/>
            <person name="Anderson M.J."/>
            <person name="Crabtree J."/>
            <person name="Silva J.C."/>
            <person name="Badger J.H."/>
            <person name="Albarraq A."/>
            <person name="Angiuoli S."/>
            <person name="Bussey H."/>
            <person name="Bowyer P."/>
            <person name="Cotty P.J."/>
            <person name="Dyer P.S."/>
            <person name="Egan A."/>
            <person name="Galens K."/>
            <person name="Fraser-Liggett C.M."/>
            <person name="Haas B.J."/>
            <person name="Inman J.M."/>
            <person name="Kent R."/>
            <person name="Lemieux S."/>
            <person name="Malavazi I."/>
            <person name="Orvis J."/>
            <person name="Roemer T."/>
            <person name="Ronning C.M."/>
            <person name="Sundaram J.P."/>
            <person name="Sutton G."/>
            <person name="Turner G."/>
            <person name="Venter J.C."/>
            <person name="White O.R."/>
            <person name="Whitty B.R."/>
            <person name="Youngman P."/>
            <person name="Wolfe K.H."/>
            <person name="Goldman G.H."/>
            <person name="Wortman J.R."/>
            <person name="Jiang B."/>
            <person name="Denning D.W."/>
            <person name="Nierman W.C."/>
        </authorList>
    </citation>
    <scope>NUCLEOTIDE SEQUENCE [LARGE SCALE GENOMIC DNA]</scope>
    <source>
        <strain evidence="3">ATCC 1020 / DSM 3700 / CBS 544.65 / FGSC A1164 / JCM 1740 / NRRL 181 / WB 181</strain>
    </source>
</reference>
<dbReference type="RefSeq" id="XP_001262558.1">
    <property type="nucleotide sequence ID" value="XM_001262557.1"/>
</dbReference>
<proteinExistence type="predicted"/>
<name>A1DA30_NEOFI</name>
<accession>A1DA30</accession>
<dbReference type="HOGENOM" id="CLU_517858_0_0_1"/>
<evidence type="ECO:0000313" key="2">
    <source>
        <dbReference type="EMBL" id="EAW20661.1"/>
    </source>
</evidence>
<dbReference type="EMBL" id="DS027693">
    <property type="protein sequence ID" value="EAW20661.1"/>
    <property type="molecule type" value="Genomic_DNA"/>
</dbReference>
<dbReference type="VEuPathDB" id="FungiDB:NFIA_030940"/>
<dbReference type="AlphaFoldDB" id="A1DA30"/>
<feature type="compositionally biased region" description="Basic and acidic residues" evidence="1">
    <location>
        <begin position="445"/>
        <end position="454"/>
    </location>
</feature>
<evidence type="ECO:0000313" key="3">
    <source>
        <dbReference type="Proteomes" id="UP000006702"/>
    </source>
</evidence>